<feature type="region of interest" description="Disordered" evidence="4">
    <location>
        <begin position="677"/>
        <end position="697"/>
    </location>
</feature>
<feature type="compositionally biased region" description="Polar residues" evidence="4">
    <location>
        <begin position="1417"/>
        <end position="1445"/>
    </location>
</feature>
<organism evidence="5 6">
    <name type="scientific">Biomphalaria glabrata</name>
    <name type="common">Bloodfluke planorb</name>
    <name type="synonym">Freshwater snail</name>
    <dbReference type="NCBI Taxonomy" id="6526"/>
    <lineage>
        <taxon>Eukaryota</taxon>
        <taxon>Metazoa</taxon>
        <taxon>Spiralia</taxon>
        <taxon>Lophotrochozoa</taxon>
        <taxon>Mollusca</taxon>
        <taxon>Gastropoda</taxon>
        <taxon>Heterobranchia</taxon>
        <taxon>Euthyneura</taxon>
        <taxon>Panpulmonata</taxon>
        <taxon>Hygrophila</taxon>
        <taxon>Lymnaeoidea</taxon>
        <taxon>Planorbidae</taxon>
        <taxon>Biomphalaria</taxon>
    </lineage>
</organism>
<evidence type="ECO:0000256" key="1">
    <source>
        <dbReference type="ARBA" id="ARBA00004496"/>
    </source>
</evidence>
<accession>A0A9W2YTS0</accession>
<feature type="compositionally biased region" description="Low complexity" evidence="4">
    <location>
        <begin position="1449"/>
        <end position="1463"/>
    </location>
</feature>
<dbReference type="GeneID" id="106055196"/>
<sequence length="1712" mass="192887">MDVTMGLIKKLVKSKSVERAIAPIAAQVSLLMVTAEQKKVKKKSQWQEDELKDLNPNLVNCASKIMSEAVQKFVAESEKHSKKSQNQEFIKRVSAANENLTVTIDQLLIMAHRFESGNPSENMKQTLCQSAKDVLQGVIKVLLVVDDFYVQGLLNKTDAVITAIKSINIAQDYTETKKKLAYLAVSVMSLRALLFKRCQNLCSKTCSDQLIIWGNVLQSSMRVLHQVTKTCSQYPSNISAKASYDSVEQEMIQACHKIKVLLTSGPEDSIDDTIISFVSIVDQLMDMLTEAQQGDLHEDAESNIVTLVQHSMSVAHCCTTGVYREMIMASCHRILQLKFRLTELHDTIKTKPVIPHMRNEFTKLCETTLDEICDLEKHVTMTLVQVIIEMFICPKEKMIKLRKVAFVQNSSAEYSSAHKKHIQEFIEYTEQFCQVALLVAASSTDNAKVREIVTAVKCLESIEVELEPAVLMNCKDPKNRASNKHLELILGRWSREVKTVMDSIDKLVDPRVFMDMTENLLSKEVENFATMEGASHSELLNHNYRIRNLVKRPMVLAEKLVDESSDPIYRNGLRCFIKTLTESMSDADSVYMELLQTREPTHQQHDTVDRRLKIVLQALKNLREGLDVNKHPHIMSKERLMFHSRGTELSDKLQQARKDLKLEEKESRVKLINSAQTQSKGVNTDKDHEQIPKEETRQQIQTAEAFTETVEVEKLSSVKLDSALEKQSSSVKLDSAGTTKLVDESLVTLPEVFKEKEREGGAAAELYGLVKTLLIASISKDQKSVQDLTHSLLSWTNHIVENAETIISHCPNILNRSELVQISQELDKTSTEVILRAKFVVAGDMSLVKELLVTSVLWAQQLTRARLITDVAADKFITMTSALCEYVQHGPERDRNLQMEAIIAVHKELSSLLTCAKVITAQYLDHGNEKMEYLTQSQNELENLTATIQTTVDVAAVSAIKIANDWWQFRMACHDWSVLMTCVLTECEDLSFKLEALGQVKFTGLQNSPVRDALKTCDIMERETNFLLELVDCVIIGDITLKERSEPLVSELQAALRSAWSVARKPVNKSDVPLQALFDKLRFRLMHSIWIEKALNVKLFIRNNCFNHMGFTRQILLDAQNVLVTEDFSKEESVKKRYILASHLLDQSNEFKQKVFKCLQLSSDLIKRAVIRSTLDDLAKLTSEIDRLLREKPKISDADVDFYSEQWGGKVKKLLANLKKMDGIRLSAVSDLENFTNRIANGGVETNNKNESNQLLQPVSYSLAGQHNHFVSSIQNPLHMQQLPLQMQQPPLQMQEASKHMQQSLLQSSAVNTHQQLLPLSLRQSQFYQPVPLILEQHVSPQFVVSQPNENQQIIPQLHGPAALHPPHYLSLQHSYQQQPLSISGSQPHILTKDVETPKKAAPLLSVSRALRPQPSQPLSNQQFQGTNLSLNPHHSMGTASSYTNKHALPQTSTSVSSSVLQPDLTHASSQHPDIQSREESEMNTSSPVGKSVSVLLKDAQYLGIRLYKWQENMAHLDGHERSAVVHDALQMARLCSEMALFTKGQGPYKGSSEVVSAAISVVKYSKKIETFANRLHSLTGHCWLADHLKMCILKMNGCSSQLHIIATALHNSPKSHQGDRILVRNASNLLSTVRQMFALLESIAAMGITEPSVTDELTKEIFSLLAQIRLDNESYLREERKSSQIDELGLRRVELHNPPSLTSLLEINDAE</sequence>
<dbReference type="Gene3D" id="1.20.120.810">
    <property type="entry name" value="Vinculin, Vh2 four-helix bundle"/>
    <property type="match status" value="1"/>
</dbReference>
<evidence type="ECO:0000256" key="2">
    <source>
        <dbReference type="ARBA" id="ARBA00008376"/>
    </source>
</evidence>
<comment type="similarity">
    <text evidence="2">Belongs to the vinculin/alpha-catenin family.</text>
</comment>
<protein>
    <submittedName>
        <fullName evidence="6">Uncharacterized protein LOC106055196 isoform X1</fullName>
    </submittedName>
</protein>
<keyword evidence="3" id="KW-0963">Cytoplasm</keyword>
<dbReference type="Pfam" id="PF01044">
    <property type="entry name" value="Vinculin"/>
    <property type="match status" value="1"/>
</dbReference>
<dbReference type="OMA" id="HEVCQKW"/>
<reference evidence="6" key="1">
    <citation type="submission" date="2025-08" db="UniProtKB">
        <authorList>
            <consortium name="RefSeq"/>
        </authorList>
    </citation>
    <scope>IDENTIFICATION</scope>
</reference>
<dbReference type="GO" id="GO:0098609">
    <property type="term" value="P:cell-cell adhesion"/>
    <property type="evidence" value="ECO:0007669"/>
    <property type="project" value="TreeGrafter"/>
</dbReference>
<dbReference type="GO" id="GO:0016342">
    <property type="term" value="C:catenin complex"/>
    <property type="evidence" value="ECO:0007669"/>
    <property type="project" value="TreeGrafter"/>
</dbReference>
<evidence type="ECO:0000313" key="6">
    <source>
        <dbReference type="RefSeq" id="XP_055866133.1"/>
    </source>
</evidence>
<feature type="region of interest" description="Disordered" evidence="4">
    <location>
        <begin position="1412"/>
        <end position="1488"/>
    </location>
</feature>
<dbReference type="GO" id="GO:0051015">
    <property type="term" value="F:actin filament binding"/>
    <property type="evidence" value="ECO:0007669"/>
    <property type="project" value="InterPro"/>
</dbReference>
<name>A0A9W2YTS0_BIOGL</name>
<keyword evidence="5" id="KW-1185">Reference proteome</keyword>
<dbReference type="Proteomes" id="UP001165740">
    <property type="component" value="Chromosome 14"/>
</dbReference>
<dbReference type="PANTHER" id="PTHR18914:SF30">
    <property type="entry name" value="VINCULIN_ALPHA-CATENIN FAMILY MEMBER 1"/>
    <property type="match status" value="1"/>
</dbReference>
<proteinExistence type="inferred from homology"/>
<dbReference type="Gene3D" id="1.20.120.230">
    <property type="entry name" value="Alpha-catenin/vinculin-like"/>
    <property type="match status" value="3"/>
</dbReference>
<dbReference type="GO" id="GO:0016477">
    <property type="term" value="P:cell migration"/>
    <property type="evidence" value="ECO:0007669"/>
    <property type="project" value="TreeGrafter"/>
</dbReference>
<feature type="compositionally biased region" description="Basic and acidic residues" evidence="4">
    <location>
        <begin position="683"/>
        <end position="697"/>
    </location>
</feature>
<dbReference type="OrthoDB" id="29742at2759"/>
<dbReference type="InterPro" id="IPR006077">
    <property type="entry name" value="Vinculin/catenin"/>
</dbReference>
<dbReference type="GO" id="GO:0008013">
    <property type="term" value="F:beta-catenin binding"/>
    <property type="evidence" value="ECO:0007669"/>
    <property type="project" value="TreeGrafter"/>
</dbReference>
<dbReference type="PANTHER" id="PTHR18914">
    <property type="entry name" value="ALPHA CATENIN"/>
    <property type="match status" value="1"/>
</dbReference>
<dbReference type="GO" id="GO:0005912">
    <property type="term" value="C:adherens junction"/>
    <property type="evidence" value="ECO:0007669"/>
    <property type="project" value="TreeGrafter"/>
</dbReference>
<evidence type="ECO:0000256" key="4">
    <source>
        <dbReference type="SAM" id="MobiDB-lite"/>
    </source>
</evidence>
<evidence type="ECO:0000313" key="5">
    <source>
        <dbReference type="Proteomes" id="UP001165740"/>
    </source>
</evidence>
<gene>
    <name evidence="6" type="primary">LOC106055196</name>
</gene>
<dbReference type="GO" id="GO:0005737">
    <property type="term" value="C:cytoplasm"/>
    <property type="evidence" value="ECO:0007669"/>
    <property type="project" value="UniProtKB-SubCell"/>
</dbReference>
<dbReference type="InterPro" id="IPR036723">
    <property type="entry name" value="Alpha-catenin/vinculin-like_sf"/>
</dbReference>
<dbReference type="RefSeq" id="XP_055866133.1">
    <property type="nucleotide sequence ID" value="XM_056010158.1"/>
</dbReference>
<evidence type="ECO:0000256" key="3">
    <source>
        <dbReference type="ARBA" id="ARBA00022490"/>
    </source>
</evidence>
<comment type="subcellular location">
    <subcellularLocation>
        <location evidence="1">Cytoplasm</location>
    </subcellularLocation>
</comment>
<dbReference type="SUPFAM" id="SSF47220">
    <property type="entry name" value="alpha-catenin/vinculin-like"/>
    <property type="match status" value="3"/>
</dbReference>